<feature type="domain" description="PilZ" evidence="1">
    <location>
        <begin position="99"/>
        <end position="204"/>
    </location>
</feature>
<keyword evidence="3" id="KW-0966">Cell projection</keyword>
<dbReference type="EMBL" id="JAUHTQ010000006">
    <property type="protein sequence ID" value="MDN4493882.1"/>
    <property type="molecule type" value="Genomic_DNA"/>
</dbReference>
<dbReference type="RefSeq" id="WP_301138208.1">
    <property type="nucleotide sequence ID" value="NZ_JAUHTQ010000006.1"/>
</dbReference>
<keyword evidence="3" id="KW-0969">Cilium</keyword>
<keyword evidence="4" id="KW-1185">Reference proteome</keyword>
<accession>A0ABT8GR40</accession>
<protein>
    <submittedName>
        <fullName evidence="3">Flagellar brake domain-containing protein</fullName>
    </submittedName>
</protein>
<evidence type="ECO:0000259" key="1">
    <source>
        <dbReference type="Pfam" id="PF07238"/>
    </source>
</evidence>
<sequence>MQLKIGTALTLEPTYTDRVEKFRCKIVEQDNNILYIDYPVNTATNKTAFLVDGSQFRASFTSEDKVGYAFNTEVLGRKPGNIPTIMLSCPPSNDFVKIQRREFVRVNTPVDIAIEYNGRFHQYVADDISAGGVALLLNKDLAFKEDDIVNLTIVLPFLNGEIRYVKTAGKLIRILEKGRVRLASLQFAETEDIDKQYIVRFCFERQLLNRRKNEVNTIN</sequence>
<evidence type="ECO:0000259" key="2">
    <source>
        <dbReference type="Pfam" id="PF12945"/>
    </source>
</evidence>
<gene>
    <name evidence="3" type="ORF">QYB95_10070</name>
</gene>
<dbReference type="SUPFAM" id="SSF141371">
    <property type="entry name" value="PilZ domain-like"/>
    <property type="match status" value="1"/>
</dbReference>
<name>A0ABT8GR40_9BACL</name>
<organism evidence="3 4">
    <name type="scientific">Ureibacillus aquaedulcis</name>
    <dbReference type="NCBI Taxonomy" id="3058421"/>
    <lineage>
        <taxon>Bacteria</taxon>
        <taxon>Bacillati</taxon>
        <taxon>Bacillota</taxon>
        <taxon>Bacilli</taxon>
        <taxon>Bacillales</taxon>
        <taxon>Caryophanaceae</taxon>
        <taxon>Ureibacillus</taxon>
    </lineage>
</organism>
<keyword evidence="3" id="KW-0282">Flagellum</keyword>
<dbReference type="InterPro" id="IPR009875">
    <property type="entry name" value="PilZ_domain"/>
</dbReference>
<reference evidence="3" key="1">
    <citation type="submission" date="2023-07" db="EMBL/GenBank/DDBJ databases">
        <title>Ureibacillus sp. isolated from freshwater well.</title>
        <authorList>
            <person name="Kirdat K."/>
            <person name="Bhatt A."/>
            <person name="Teware R."/>
            <person name="Bhavsar Y."/>
            <person name="Yadav A."/>
        </authorList>
    </citation>
    <scope>NUCLEOTIDE SEQUENCE</scope>
    <source>
        <strain evidence="3">BA0131</strain>
    </source>
</reference>
<feature type="domain" description="Type III secretion system flagellar brake protein YcgR PilZN" evidence="2">
    <location>
        <begin position="4"/>
        <end position="90"/>
    </location>
</feature>
<comment type="caution">
    <text evidence="3">The sequence shown here is derived from an EMBL/GenBank/DDBJ whole genome shotgun (WGS) entry which is preliminary data.</text>
</comment>
<proteinExistence type="predicted"/>
<dbReference type="Pfam" id="PF07238">
    <property type="entry name" value="PilZ"/>
    <property type="match status" value="1"/>
</dbReference>
<dbReference type="Gene3D" id="2.40.10.220">
    <property type="entry name" value="predicted glycosyltransferase like domains"/>
    <property type="match status" value="1"/>
</dbReference>
<dbReference type="InterPro" id="IPR009926">
    <property type="entry name" value="T3SS_YcgR_PilZN"/>
</dbReference>
<dbReference type="Proteomes" id="UP001172743">
    <property type="component" value="Unassembled WGS sequence"/>
</dbReference>
<evidence type="ECO:0000313" key="3">
    <source>
        <dbReference type="EMBL" id="MDN4493882.1"/>
    </source>
</evidence>
<dbReference type="Pfam" id="PF12945">
    <property type="entry name" value="PilZNR"/>
    <property type="match status" value="1"/>
</dbReference>
<evidence type="ECO:0000313" key="4">
    <source>
        <dbReference type="Proteomes" id="UP001172743"/>
    </source>
</evidence>